<evidence type="ECO:0000313" key="2">
    <source>
        <dbReference type="Proteomes" id="UP001165481"/>
    </source>
</evidence>
<organism evidence="1 2">
    <name type="scientific">Mesosutterella faecium</name>
    <dbReference type="NCBI Taxonomy" id="2925194"/>
    <lineage>
        <taxon>Bacteria</taxon>
        <taxon>Pseudomonadati</taxon>
        <taxon>Pseudomonadota</taxon>
        <taxon>Betaproteobacteria</taxon>
        <taxon>Burkholderiales</taxon>
        <taxon>Sutterellaceae</taxon>
        <taxon>Mesosutterella</taxon>
    </lineage>
</organism>
<reference evidence="1" key="1">
    <citation type="submission" date="2023-03" db="EMBL/GenBank/DDBJ databases">
        <title>Mesosutterella sp. nov. isolated from porcine feces.</title>
        <authorList>
            <person name="Yu S."/>
        </authorList>
    </citation>
    <scope>NUCLEOTIDE SEQUENCE</scope>
    <source>
        <strain evidence="1">AGMB02718</strain>
    </source>
</reference>
<dbReference type="EMBL" id="JAKZJU020000001">
    <property type="protein sequence ID" value="MDL2059653.1"/>
    <property type="molecule type" value="Genomic_DNA"/>
</dbReference>
<protein>
    <submittedName>
        <fullName evidence="1">Uncharacterized protein</fullName>
    </submittedName>
</protein>
<name>A0ABT7IMP9_9BURK</name>
<proteinExistence type="predicted"/>
<keyword evidence="2" id="KW-1185">Reference proteome</keyword>
<dbReference type="Proteomes" id="UP001165481">
    <property type="component" value="Unassembled WGS sequence"/>
</dbReference>
<evidence type="ECO:0000313" key="1">
    <source>
        <dbReference type="EMBL" id="MDL2059653.1"/>
    </source>
</evidence>
<gene>
    <name evidence="1" type="ORF">MUN46_006895</name>
</gene>
<dbReference type="RefSeq" id="WP_243376542.1">
    <property type="nucleotide sequence ID" value="NZ_JAKZJU020000001.1"/>
</dbReference>
<accession>A0ABT7IMP9</accession>
<sequence>MLMHDINLLLPSAIRTMRSALRDISRQQIPFTIEGLVRQGLPEKFAGMLRASVDQCGGERLVVARFIADLFAMNHEDYKARESLKRWLDSHEGEHREAVRALTRSVLKNWYRDEFGPGQPESVEISDADVVSPGSRGRSVVFRLF</sequence>
<comment type="caution">
    <text evidence="1">The sequence shown here is derived from an EMBL/GenBank/DDBJ whole genome shotgun (WGS) entry which is preliminary data.</text>
</comment>